<evidence type="ECO:0000259" key="2">
    <source>
        <dbReference type="Pfam" id="PF25083"/>
    </source>
</evidence>
<feature type="non-terminal residue" evidence="3">
    <location>
        <position position="1"/>
    </location>
</feature>
<dbReference type="AlphaFoldDB" id="A0A0B1RWR7"/>
<evidence type="ECO:0000256" key="1">
    <source>
        <dbReference type="SAM" id="MobiDB-lite"/>
    </source>
</evidence>
<name>A0A0B1RWR7_OESDE</name>
<dbReference type="EMBL" id="KN612681">
    <property type="protein sequence ID" value="KHJ75505.1"/>
    <property type="molecule type" value="Genomic_DNA"/>
</dbReference>
<feature type="domain" description="GIPC1-3 GH1" evidence="2">
    <location>
        <begin position="104"/>
        <end position="169"/>
    </location>
</feature>
<keyword evidence="4" id="KW-1185">Reference proteome</keyword>
<feature type="region of interest" description="Disordered" evidence="1">
    <location>
        <begin position="19"/>
        <end position="56"/>
    </location>
</feature>
<proteinExistence type="predicted"/>
<organism evidence="3 4">
    <name type="scientific">Oesophagostomum dentatum</name>
    <name type="common">Nodular worm</name>
    <dbReference type="NCBI Taxonomy" id="61180"/>
    <lineage>
        <taxon>Eukaryota</taxon>
        <taxon>Metazoa</taxon>
        <taxon>Ecdysozoa</taxon>
        <taxon>Nematoda</taxon>
        <taxon>Chromadorea</taxon>
        <taxon>Rhabditida</taxon>
        <taxon>Rhabditina</taxon>
        <taxon>Rhabditomorpha</taxon>
        <taxon>Strongyloidea</taxon>
        <taxon>Strongylidae</taxon>
        <taxon>Oesophagostomum</taxon>
    </lineage>
</organism>
<dbReference type="PANTHER" id="PTHR12259:SF1">
    <property type="entry name" value="GH21964P"/>
    <property type="match status" value="1"/>
</dbReference>
<dbReference type="Pfam" id="PF25083">
    <property type="entry name" value="GIPC1_GH1"/>
    <property type="match status" value="1"/>
</dbReference>
<dbReference type="PANTHER" id="PTHR12259">
    <property type="entry name" value="RGS-GAIP INTERACTING PROTEIN GIPC"/>
    <property type="match status" value="1"/>
</dbReference>
<reference evidence="3 4" key="1">
    <citation type="submission" date="2014-03" db="EMBL/GenBank/DDBJ databases">
        <title>Draft genome of the hookworm Oesophagostomum dentatum.</title>
        <authorList>
            <person name="Mitreva M."/>
        </authorList>
    </citation>
    <scope>NUCLEOTIDE SEQUENCE [LARGE SCALE GENOMIC DNA]</scope>
    <source>
        <strain evidence="3 4">OD-Hann</strain>
    </source>
</reference>
<accession>A0A0B1RWR7</accession>
<evidence type="ECO:0000313" key="4">
    <source>
        <dbReference type="Proteomes" id="UP000053660"/>
    </source>
</evidence>
<protein>
    <recommendedName>
        <fullName evidence="2">GIPC1-3 GH1 domain-containing protein</fullName>
    </recommendedName>
</protein>
<evidence type="ECO:0000313" key="3">
    <source>
        <dbReference type="EMBL" id="KHJ75505.1"/>
    </source>
</evidence>
<gene>
    <name evidence="3" type="ORF">OESDEN_24879</name>
</gene>
<dbReference type="InterPro" id="IPR056814">
    <property type="entry name" value="GIPC1-3_GH1"/>
</dbReference>
<dbReference type="Proteomes" id="UP000053660">
    <property type="component" value="Unassembled WGS sequence"/>
</dbReference>
<dbReference type="InterPro" id="IPR017379">
    <property type="entry name" value="GIPC1/2/3"/>
</dbReference>
<sequence>LFNTSFHLRVLRLSLQAVPQTTKSQEKDQKPTSLQTTPHPLKTADIIPKPPVRPRSRARARAIRRRHAAKLAASKDVSHPPQEVANANTTECSPFVVAARNMKFCCQLAHGSPTAIISNFATIDELFKSIAESYNISPDDIIFCTINTFKKDMDKLFSGSLEYTDMLFAHVKGQAVEVELTKSEG</sequence>
<dbReference type="OrthoDB" id="6509831at2759"/>